<evidence type="ECO:0000313" key="2">
    <source>
        <dbReference type="Proteomes" id="UP000735302"/>
    </source>
</evidence>
<proteinExistence type="predicted"/>
<protein>
    <submittedName>
        <fullName evidence="1">Uncharacterized protein</fullName>
    </submittedName>
</protein>
<organism evidence="1 2">
    <name type="scientific">Plakobranchus ocellatus</name>
    <dbReference type="NCBI Taxonomy" id="259542"/>
    <lineage>
        <taxon>Eukaryota</taxon>
        <taxon>Metazoa</taxon>
        <taxon>Spiralia</taxon>
        <taxon>Lophotrochozoa</taxon>
        <taxon>Mollusca</taxon>
        <taxon>Gastropoda</taxon>
        <taxon>Heterobranchia</taxon>
        <taxon>Euthyneura</taxon>
        <taxon>Panpulmonata</taxon>
        <taxon>Sacoglossa</taxon>
        <taxon>Placobranchoidea</taxon>
        <taxon>Plakobranchidae</taxon>
        <taxon>Plakobranchus</taxon>
    </lineage>
</organism>
<keyword evidence="2" id="KW-1185">Reference proteome</keyword>
<name>A0AAV4BT18_9GAST</name>
<reference evidence="1 2" key="1">
    <citation type="journal article" date="2021" name="Elife">
        <title>Chloroplast acquisition without the gene transfer in kleptoplastic sea slugs, Plakobranchus ocellatus.</title>
        <authorList>
            <person name="Maeda T."/>
            <person name="Takahashi S."/>
            <person name="Yoshida T."/>
            <person name="Shimamura S."/>
            <person name="Takaki Y."/>
            <person name="Nagai Y."/>
            <person name="Toyoda A."/>
            <person name="Suzuki Y."/>
            <person name="Arimoto A."/>
            <person name="Ishii H."/>
            <person name="Satoh N."/>
            <person name="Nishiyama T."/>
            <person name="Hasebe M."/>
            <person name="Maruyama T."/>
            <person name="Minagawa J."/>
            <person name="Obokata J."/>
            <person name="Shigenobu S."/>
        </authorList>
    </citation>
    <scope>NUCLEOTIDE SEQUENCE [LARGE SCALE GENOMIC DNA]</scope>
</reference>
<comment type="caution">
    <text evidence="1">The sequence shown here is derived from an EMBL/GenBank/DDBJ whole genome shotgun (WGS) entry which is preliminary data.</text>
</comment>
<dbReference type="EMBL" id="BLXT01005511">
    <property type="protein sequence ID" value="GFO23616.1"/>
    <property type="molecule type" value="Genomic_DNA"/>
</dbReference>
<evidence type="ECO:0000313" key="1">
    <source>
        <dbReference type="EMBL" id="GFO23616.1"/>
    </source>
</evidence>
<sequence length="87" mass="9850">MTQINLGLDQKSSLCSQVSAQDQVASPGSLHYHDRSPGRAQPLKPSLTWSESVRKCQADQFCQKEYDILTKQQQFLCHTTIIMRKLA</sequence>
<dbReference type="Proteomes" id="UP000735302">
    <property type="component" value="Unassembled WGS sequence"/>
</dbReference>
<dbReference type="AlphaFoldDB" id="A0AAV4BT18"/>
<gene>
    <name evidence="1" type="ORF">PoB_005012100</name>
</gene>
<accession>A0AAV4BT18</accession>